<dbReference type="PANTHER" id="PTHR47026:SF2">
    <property type="entry name" value="FLAGELLAR ASSOCIATED PROTEIN"/>
    <property type="match status" value="1"/>
</dbReference>
<dbReference type="Proteomes" id="UP000256970">
    <property type="component" value="Unassembled WGS sequence"/>
</dbReference>
<sequence length="377" mass="42300">MDNSYDAAWQASVDVVSGTLPVQQLQHFLELVQLQAAPEQLQAALQQLPQDKQELTRDEVATLCHTLLVAPGGPPGPLAAHHSSSMMAGTQASHNSSSSCKQQLPGMGSQQPGLQQQSDDAMLAYMQRLEEHRKRCELSGRYAEAAAAAKRMQDLKAAQAERLQGQLAAQQHSEICQLQERYQQETQLFDQQWRERVAAYEAGVAGQLATLRAAHEAQLADFLLQAEVRRPGQPQHSSDYLNSRKVEEVLVKQGQYRKAHELKVAADAMYHEELASTQAAWDSEVALRKTRLQAKQQGELDVLLQRAARGRDELELRRRDEAGKRGNRFRCMVQELDGMQRLEALHLQHFLEGSALPGKYMPLRDSTFKRKRELLGL</sequence>
<dbReference type="PANTHER" id="PTHR47026">
    <property type="entry name" value="PIGMENTOSA GTPASE REGULATOR-LIKE PROTEIN, PUTATIVE-RELATED"/>
    <property type="match status" value="1"/>
</dbReference>
<reference evidence="2 3" key="1">
    <citation type="submission" date="2016-10" db="EMBL/GenBank/DDBJ databases">
        <authorList>
            <person name="Cai Z."/>
        </authorList>
    </citation>
    <scope>NUCLEOTIDE SEQUENCE [LARGE SCALE GENOMIC DNA]</scope>
</reference>
<dbReference type="STRING" id="3088.A0A383VBK3"/>
<evidence type="ECO:0000256" key="1">
    <source>
        <dbReference type="SAM" id="MobiDB-lite"/>
    </source>
</evidence>
<organism evidence="2 3">
    <name type="scientific">Tetradesmus obliquus</name>
    <name type="common">Green alga</name>
    <name type="synonym">Acutodesmus obliquus</name>
    <dbReference type="NCBI Taxonomy" id="3088"/>
    <lineage>
        <taxon>Eukaryota</taxon>
        <taxon>Viridiplantae</taxon>
        <taxon>Chlorophyta</taxon>
        <taxon>core chlorophytes</taxon>
        <taxon>Chlorophyceae</taxon>
        <taxon>CS clade</taxon>
        <taxon>Sphaeropleales</taxon>
        <taxon>Scenedesmaceae</taxon>
        <taxon>Tetradesmus</taxon>
    </lineage>
</organism>
<evidence type="ECO:0000313" key="3">
    <source>
        <dbReference type="Proteomes" id="UP000256970"/>
    </source>
</evidence>
<dbReference type="EMBL" id="FNXT01000204">
    <property type="protein sequence ID" value="SZX62139.1"/>
    <property type="molecule type" value="Genomic_DNA"/>
</dbReference>
<feature type="region of interest" description="Disordered" evidence="1">
    <location>
        <begin position="75"/>
        <end position="114"/>
    </location>
</feature>
<feature type="compositionally biased region" description="Polar residues" evidence="1">
    <location>
        <begin position="82"/>
        <end position="114"/>
    </location>
</feature>
<name>A0A383VBK3_TETOB</name>
<protein>
    <submittedName>
        <fullName evidence="2">Uncharacterized protein</fullName>
    </submittedName>
</protein>
<dbReference type="AlphaFoldDB" id="A0A383VBK3"/>
<proteinExistence type="predicted"/>
<keyword evidence="3" id="KW-1185">Reference proteome</keyword>
<evidence type="ECO:0000313" key="2">
    <source>
        <dbReference type="EMBL" id="SZX62139.1"/>
    </source>
</evidence>
<gene>
    <name evidence="2" type="ORF">BQ4739_LOCUS2666</name>
</gene>
<accession>A0A383VBK3</accession>